<evidence type="ECO:0000256" key="5">
    <source>
        <dbReference type="SAM" id="MobiDB-lite"/>
    </source>
</evidence>
<feature type="domain" description="OmpA-like" evidence="7">
    <location>
        <begin position="217"/>
        <end position="332"/>
    </location>
</feature>
<dbReference type="CDD" id="cd07185">
    <property type="entry name" value="OmpA_C-like"/>
    <property type="match status" value="1"/>
</dbReference>
<keyword evidence="2 4" id="KW-0472">Membrane</keyword>
<evidence type="ECO:0000256" key="6">
    <source>
        <dbReference type="SAM" id="SignalP"/>
    </source>
</evidence>
<dbReference type="GO" id="GO:0009279">
    <property type="term" value="C:cell outer membrane"/>
    <property type="evidence" value="ECO:0007669"/>
    <property type="project" value="UniProtKB-SubCell"/>
</dbReference>
<dbReference type="Gene3D" id="3.30.1330.60">
    <property type="entry name" value="OmpA-like domain"/>
    <property type="match status" value="1"/>
</dbReference>
<feature type="chain" id="PRO_5020243415" evidence="6">
    <location>
        <begin position="25"/>
        <end position="332"/>
    </location>
</feature>
<evidence type="ECO:0000259" key="7">
    <source>
        <dbReference type="PROSITE" id="PS51123"/>
    </source>
</evidence>
<comment type="subcellular location">
    <subcellularLocation>
        <location evidence="1">Cell outer membrane</location>
    </subcellularLocation>
</comment>
<dbReference type="Pfam" id="PF00691">
    <property type="entry name" value="OmpA"/>
    <property type="match status" value="1"/>
</dbReference>
<gene>
    <name evidence="8" type="ORF">DFR29_108179</name>
</gene>
<proteinExistence type="predicted"/>
<accession>A0A4R6YVF3</accession>
<organism evidence="8 9">
    <name type="scientific">Tahibacter aquaticus</name>
    <dbReference type="NCBI Taxonomy" id="520092"/>
    <lineage>
        <taxon>Bacteria</taxon>
        <taxon>Pseudomonadati</taxon>
        <taxon>Pseudomonadota</taxon>
        <taxon>Gammaproteobacteria</taxon>
        <taxon>Lysobacterales</taxon>
        <taxon>Rhodanobacteraceae</taxon>
        <taxon>Tahibacter</taxon>
    </lineage>
</organism>
<comment type="caution">
    <text evidence="8">The sequence shown here is derived from an EMBL/GenBank/DDBJ whole genome shotgun (WGS) entry which is preliminary data.</text>
</comment>
<dbReference type="PROSITE" id="PS51123">
    <property type="entry name" value="OMPA_2"/>
    <property type="match status" value="1"/>
</dbReference>
<dbReference type="RefSeq" id="WP_133819411.1">
    <property type="nucleotide sequence ID" value="NZ_SNZH01000008.1"/>
</dbReference>
<evidence type="ECO:0000256" key="4">
    <source>
        <dbReference type="PROSITE-ProRule" id="PRU00473"/>
    </source>
</evidence>
<evidence type="ECO:0000256" key="3">
    <source>
        <dbReference type="ARBA" id="ARBA00023237"/>
    </source>
</evidence>
<dbReference type="EMBL" id="SNZH01000008">
    <property type="protein sequence ID" value="TDR42592.1"/>
    <property type="molecule type" value="Genomic_DNA"/>
</dbReference>
<dbReference type="Proteomes" id="UP000295293">
    <property type="component" value="Unassembled WGS sequence"/>
</dbReference>
<keyword evidence="3" id="KW-0998">Cell outer membrane</keyword>
<dbReference type="PANTHER" id="PTHR30329">
    <property type="entry name" value="STATOR ELEMENT OF FLAGELLAR MOTOR COMPLEX"/>
    <property type="match status" value="1"/>
</dbReference>
<dbReference type="InterPro" id="IPR006665">
    <property type="entry name" value="OmpA-like"/>
</dbReference>
<evidence type="ECO:0000256" key="1">
    <source>
        <dbReference type="ARBA" id="ARBA00004442"/>
    </source>
</evidence>
<keyword evidence="6" id="KW-0732">Signal</keyword>
<feature type="compositionally biased region" description="Basic and acidic residues" evidence="5">
    <location>
        <begin position="318"/>
        <end position="332"/>
    </location>
</feature>
<dbReference type="InterPro" id="IPR050330">
    <property type="entry name" value="Bact_OuterMem_StrucFunc"/>
</dbReference>
<dbReference type="PRINTS" id="PR01021">
    <property type="entry name" value="OMPADOMAIN"/>
</dbReference>
<dbReference type="InterPro" id="IPR006664">
    <property type="entry name" value="OMP_bac"/>
</dbReference>
<keyword evidence="9" id="KW-1185">Reference proteome</keyword>
<dbReference type="InterPro" id="IPR036737">
    <property type="entry name" value="OmpA-like_sf"/>
</dbReference>
<dbReference type="PANTHER" id="PTHR30329:SF21">
    <property type="entry name" value="LIPOPROTEIN YIAD-RELATED"/>
    <property type="match status" value="1"/>
</dbReference>
<dbReference type="OrthoDB" id="9792021at2"/>
<name>A0A4R6YVF3_9GAMM</name>
<dbReference type="SUPFAM" id="SSF103088">
    <property type="entry name" value="OmpA-like"/>
    <property type="match status" value="1"/>
</dbReference>
<evidence type="ECO:0000256" key="2">
    <source>
        <dbReference type="ARBA" id="ARBA00023136"/>
    </source>
</evidence>
<evidence type="ECO:0000313" key="8">
    <source>
        <dbReference type="EMBL" id="TDR42592.1"/>
    </source>
</evidence>
<feature type="signal peptide" evidence="6">
    <location>
        <begin position="1"/>
        <end position="24"/>
    </location>
</feature>
<sequence>MRANRVLHWLIGLLAAAGSSLALAQDHPLVGHYEGARQVGHYSSEFDEVELINEPIGGSGRGPAMPGWLKLEGKTDLYYYRLPAGRSSLEVLRNYQSSLQGKGFKTIFTCATSDSSCYVNIPGRSNSNNAPYDFALALDAAPELPRLDGDFIRNYFDLNARYLLARLDQDGKQVYVSLSIAEDKDRGNLAIIRVVETKAMATDKISFVGAEEMRRSIESSGRISLYGIQFDFDRDSIRADSKPTLDEVARLLQAEPQLRLSIVGHTDAKGGSDYNQDLSRRRATAVVAALTRDYAVAAARLSARGAGAAEPVASNDDEAGRARNRRVELVRQ</sequence>
<dbReference type="AlphaFoldDB" id="A0A4R6YVF3"/>
<feature type="region of interest" description="Disordered" evidence="5">
    <location>
        <begin position="307"/>
        <end position="332"/>
    </location>
</feature>
<reference evidence="8 9" key="1">
    <citation type="submission" date="2019-03" db="EMBL/GenBank/DDBJ databases">
        <title>Genomic Encyclopedia of Type Strains, Phase IV (KMG-IV): sequencing the most valuable type-strain genomes for metagenomic binning, comparative biology and taxonomic classification.</title>
        <authorList>
            <person name="Goeker M."/>
        </authorList>
    </citation>
    <scope>NUCLEOTIDE SEQUENCE [LARGE SCALE GENOMIC DNA]</scope>
    <source>
        <strain evidence="8 9">DSM 21667</strain>
    </source>
</reference>
<evidence type="ECO:0000313" key="9">
    <source>
        <dbReference type="Proteomes" id="UP000295293"/>
    </source>
</evidence>
<protein>
    <submittedName>
        <fullName evidence="8">OmpA family protein</fullName>
    </submittedName>
</protein>